<gene>
    <name evidence="1" type="ORF">SAMN02745243_03547</name>
</gene>
<keyword evidence="2" id="KW-1185">Reference proteome</keyword>
<dbReference type="RefSeq" id="WP_143160778.1">
    <property type="nucleotide sequence ID" value="NZ_FQZY01000075.1"/>
</dbReference>
<evidence type="ECO:0000313" key="1">
    <source>
        <dbReference type="EMBL" id="SHK70381.1"/>
    </source>
</evidence>
<sequence>MEKRSIAKNSKYRQIIGNQYGNLTVLDVFRDEKGQCRCKCQCGCGRESFPLYSNLQAGRTKSCGCGEEAFRRLHLELTGKRFGKLLVLEATELRKDGSVVWKCQCDCGNLYYQTARNLVRGFSTHCGCSRKKRDKVYYKDLTGQRFHRLSVLSMTSKRTNSGSIVWHCCCDCGNEVDVSESELVHGNRKSCGCRKEETGYELIQYRHFGDGTSLEALTRKKRSDNKSGYTGVYELPNGKYKAIINLKGKRYDLGTYESLSDAVSARKEGEAKLHQPLIDEWKKELKEKR</sequence>
<organism evidence="1 2">
    <name type="scientific">Hespellia stercorisuis DSM 15480</name>
    <dbReference type="NCBI Taxonomy" id="1121950"/>
    <lineage>
        <taxon>Bacteria</taxon>
        <taxon>Bacillati</taxon>
        <taxon>Bacillota</taxon>
        <taxon>Clostridia</taxon>
        <taxon>Lachnospirales</taxon>
        <taxon>Lachnospiraceae</taxon>
        <taxon>Hespellia</taxon>
    </lineage>
</organism>
<reference evidence="1 2" key="1">
    <citation type="submission" date="2016-11" db="EMBL/GenBank/DDBJ databases">
        <authorList>
            <person name="Jaros S."/>
            <person name="Januszkiewicz K."/>
            <person name="Wedrychowicz H."/>
        </authorList>
    </citation>
    <scope>NUCLEOTIDE SEQUENCE [LARGE SCALE GENOMIC DNA]</scope>
    <source>
        <strain evidence="1 2">DSM 15480</strain>
    </source>
</reference>
<name>A0A1M6UMI2_9FIRM</name>
<proteinExistence type="predicted"/>
<evidence type="ECO:0000313" key="2">
    <source>
        <dbReference type="Proteomes" id="UP000184301"/>
    </source>
</evidence>
<evidence type="ECO:0008006" key="3">
    <source>
        <dbReference type="Google" id="ProtNLM"/>
    </source>
</evidence>
<dbReference type="AlphaFoldDB" id="A0A1M6UMI2"/>
<dbReference type="SUPFAM" id="SSF54171">
    <property type="entry name" value="DNA-binding domain"/>
    <property type="match status" value="1"/>
</dbReference>
<dbReference type="OrthoDB" id="552713at2"/>
<dbReference type="EMBL" id="FQZY01000075">
    <property type="protein sequence ID" value="SHK70381.1"/>
    <property type="molecule type" value="Genomic_DNA"/>
</dbReference>
<accession>A0A1M6UMI2</accession>
<dbReference type="InterPro" id="IPR016177">
    <property type="entry name" value="DNA-bd_dom_sf"/>
</dbReference>
<protein>
    <recommendedName>
        <fullName evidence="3">AP2 domain-containing protein</fullName>
    </recommendedName>
</protein>
<dbReference type="Proteomes" id="UP000184301">
    <property type="component" value="Unassembled WGS sequence"/>
</dbReference>
<dbReference type="STRING" id="1121950.SAMN02745243_03547"/>
<dbReference type="GO" id="GO:0003677">
    <property type="term" value="F:DNA binding"/>
    <property type="evidence" value="ECO:0007669"/>
    <property type="project" value="InterPro"/>
</dbReference>